<dbReference type="NCBIfam" id="TIGR04520">
    <property type="entry name" value="ECF_ATPase_1"/>
    <property type="match status" value="1"/>
</dbReference>
<dbReference type="InterPro" id="IPR030947">
    <property type="entry name" value="EcfA_1"/>
</dbReference>
<evidence type="ECO:0000313" key="12">
    <source>
        <dbReference type="Proteomes" id="UP000000391"/>
    </source>
</evidence>
<dbReference type="RefSeq" id="WP_013195256.1">
    <property type="nucleotide sequence ID" value="NC_014253.1"/>
</dbReference>
<keyword evidence="5" id="KW-0547">Nucleotide-binding</keyword>
<evidence type="ECO:0000256" key="2">
    <source>
        <dbReference type="ARBA" id="ARBA00005417"/>
    </source>
</evidence>
<dbReference type="Pfam" id="PF00005">
    <property type="entry name" value="ABC_tran"/>
    <property type="match status" value="1"/>
</dbReference>
<evidence type="ECO:0000259" key="10">
    <source>
        <dbReference type="PROSITE" id="PS50893"/>
    </source>
</evidence>
<keyword evidence="3" id="KW-0813">Transport</keyword>
<evidence type="ECO:0000256" key="6">
    <source>
        <dbReference type="ARBA" id="ARBA00022840"/>
    </source>
</evidence>
<dbReference type="InterPro" id="IPR003439">
    <property type="entry name" value="ABC_transporter-like_ATP-bd"/>
</dbReference>
<keyword evidence="8" id="KW-0472">Membrane</keyword>
<dbReference type="KEGG" id="mev:Metev_1856"/>
<dbReference type="SMART" id="SM00382">
    <property type="entry name" value="AAA"/>
    <property type="match status" value="1"/>
</dbReference>
<dbReference type="InterPro" id="IPR015856">
    <property type="entry name" value="ABC_transpr_CbiO/EcfA_su"/>
</dbReference>
<dbReference type="GO" id="GO:0005524">
    <property type="term" value="F:ATP binding"/>
    <property type="evidence" value="ECO:0007669"/>
    <property type="project" value="UniProtKB-KW"/>
</dbReference>
<dbReference type="OrthoDB" id="35850at2157"/>
<dbReference type="HOGENOM" id="CLU_000604_1_22_2"/>
<feature type="domain" description="ABC transporter" evidence="10">
    <location>
        <begin position="2"/>
        <end position="237"/>
    </location>
</feature>
<evidence type="ECO:0000256" key="4">
    <source>
        <dbReference type="ARBA" id="ARBA00022475"/>
    </source>
</evidence>
<dbReference type="InterPro" id="IPR027417">
    <property type="entry name" value="P-loop_NTPase"/>
</dbReference>
<dbReference type="EMBL" id="CP002069">
    <property type="protein sequence ID" value="ADI74691.1"/>
    <property type="molecule type" value="Genomic_DNA"/>
</dbReference>
<dbReference type="InterPro" id="IPR050095">
    <property type="entry name" value="ECF_ABC_transporter_ATP-bd"/>
</dbReference>
<evidence type="ECO:0000256" key="3">
    <source>
        <dbReference type="ARBA" id="ARBA00022448"/>
    </source>
</evidence>
<proteinExistence type="inferred from homology"/>
<evidence type="ECO:0000256" key="5">
    <source>
        <dbReference type="ARBA" id="ARBA00022741"/>
    </source>
</evidence>
<gene>
    <name evidence="11" type="ordered locus">Metev_1856</name>
</gene>
<evidence type="ECO:0000256" key="8">
    <source>
        <dbReference type="ARBA" id="ARBA00023136"/>
    </source>
</evidence>
<dbReference type="InterPro" id="IPR003593">
    <property type="entry name" value="AAA+_ATPase"/>
</dbReference>
<dbReference type="PROSITE" id="PS50893">
    <property type="entry name" value="ABC_TRANSPORTER_2"/>
    <property type="match status" value="1"/>
</dbReference>
<evidence type="ECO:0000256" key="1">
    <source>
        <dbReference type="ARBA" id="ARBA00004202"/>
    </source>
</evidence>
<organism evidence="11 12">
    <name type="scientific">Methanohalobium evestigatum (strain ATCC BAA-1072 / DSM 3721 / NBRC 107634 / OCM 161 / Z-7303)</name>
    <dbReference type="NCBI Taxonomy" id="644295"/>
    <lineage>
        <taxon>Archaea</taxon>
        <taxon>Methanobacteriati</taxon>
        <taxon>Methanobacteriota</taxon>
        <taxon>Stenosarchaea group</taxon>
        <taxon>Methanomicrobia</taxon>
        <taxon>Methanosarcinales</taxon>
        <taxon>Methanosarcinaceae</taxon>
        <taxon>Methanohalobium</taxon>
    </lineage>
</organism>
<accession>D7EA20</accession>
<comment type="similarity">
    <text evidence="2">Belongs to the ABC transporter superfamily.</text>
</comment>
<reference evidence="11 12" key="1">
    <citation type="submission" date="2010-06" db="EMBL/GenBank/DDBJ databases">
        <title>Complete sequence chromosome of Methanohalobium evestigatum Z-7303.</title>
        <authorList>
            <consortium name="US DOE Joint Genome Institute"/>
            <person name="Lucas S."/>
            <person name="Copeland A."/>
            <person name="Lapidus A."/>
            <person name="Cheng J.-F."/>
            <person name="Bruce D."/>
            <person name="Goodwin L."/>
            <person name="Pitluck S."/>
            <person name="Saunders E."/>
            <person name="Detter J.C."/>
            <person name="Han C."/>
            <person name="Tapia R."/>
            <person name="Land M."/>
            <person name="Hauser L."/>
            <person name="Kyrpides N."/>
            <person name="Mikhailova N."/>
            <person name="Sieprawska-Lupa M."/>
            <person name="Whitman W.B."/>
            <person name="Anderson I."/>
            <person name="Woyke T."/>
        </authorList>
    </citation>
    <scope>NUCLEOTIDE SEQUENCE [LARGE SCALE GENOMIC DNA]</scope>
    <source>
        <strain evidence="12">ATCC BAA-1072 / DSM 3721 / NBRC 107634 / OCM 161 / Z-7303</strain>
    </source>
</reference>
<sequence>MIDIKNLVYQYESNSKYPVLNSINLQVKKGEFVSIVGENGCGKSTLVQHLNAILIPSKGTVQIEGLDTKKQSNIWSIRQKVGMVFQNPQSQFIGTTVQEDVAFGPENLALSNHEIRTRLDDALEQVGMLDFKEYNPMSLSGGQKQCVAIAGVLAMKPEYIVLDEITSMLDDKSQKTIFDIMKYLQKNGITIIYVTHRIKDVVNSDRIIVLSKGSILYNDKPQTVLKEPSLPESGIEIPPIVELANKLEKDGIIDTYNNKYLPFSNKELLEDLCQSI</sequence>
<dbReference type="AlphaFoldDB" id="D7EA20"/>
<evidence type="ECO:0000256" key="9">
    <source>
        <dbReference type="ARBA" id="ARBA00025157"/>
    </source>
</evidence>
<comment type="subcellular location">
    <subcellularLocation>
        <location evidence="1">Cell membrane</location>
        <topology evidence="1">Peripheral membrane protein</topology>
    </subcellularLocation>
</comment>
<dbReference type="GeneID" id="9347511"/>
<keyword evidence="12" id="KW-1185">Reference proteome</keyword>
<dbReference type="Proteomes" id="UP000000391">
    <property type="component" value="Chromosome"/>
</dbReference>
<dbReference type="GO" id="GO:0016887">
    <property type="term" value="F:ATP hydrolysis activity"/>
    <property type="evidence" value="ECO:0007669"/>
    <property type="project" value="InterPro"/>
</dbReference>
<dbReference type="GO" id="GO:0042626">
    <property type="term" value="F:ATPase-coupled transmembrane transporter activity"/>
    <property type="evidence" value="ECO:0007669"/>
    <property type="project" value="TreeGrafter"/>
</dbReference>
<name>D7EA20_METEZ</name>
<evidence type="ECO:0000313" key="11">
    <source>
        <dbReference type="EMBL" id="ADI74691.1"/>
    </source>
</evidence>
<dbReference type="SUPFAM" id="SSF52540">
    <property type="entry name" value="P-loop containing nucleoside triphosphate hydrolases"/>
    <property type="match status" value="1"/>
</dbReference>
<keyword evidence="6" id="KW-0067">ATP-binding</keyword>
<evidence type="ECO:0000256" key="7">
    <source>
        <dbReference type="ARBA" id="ARBA00022967"/>
    </source>
</evidence>
<keyword evidence="4" id="KW-1003">Cell membrane</keyword>
<dbReference type="InterPro" id="IPR017871">
    <property type="entry name" value="ABC_transporter-like_CS"/>
</dbReference>
<dbReference type="PANTHER" id="PTHR43553:SF24">
    <property type="entry name" value="ENERGY-COUPLING FACTOR TRANSPORTER ATP-BINDING PROTEIN ECFA1"/>
    <property type="match status" value="1"/>
</dbReference>
<keyword evidence="7" id="KW-1278">Translocase</keyword>
<dbReference type="Gene3D" id="3.40.50.300">
    <property type="entry name" value="P-loop containing nucleotide triphosphate hydrolases"/>
    <property type="match status" value="1"/>
</dbReference>
<dbReference type="PROSITE" id="PS00211">
    <property type="entry name" value="ABC_TRANSPORTER_1"/>
    <property type="match status" value="1"/>
</dbReference>
<protein>
    <submittedName>
        <fullName evidence="11">ABC transporter related protein</fullName>
    </submittedName>
</protein>
<dbReference type="GO" id="GO:0043190">
    <property type="term" value="C:ATP-binding cassette (ABC) transporter complex"/>
    <property type="evidence" value="ECO:0007669"/>
    <property type="project" value="TreeGrafter"/>
</dbReference>
<dbReference type="FunFam" id="3.40.50.300:FF:000224">
    <property type="entry name" value="Energy-coupling factor transporter ATP-binding protein EcfA"/>
    <property type="match status" value="1"/>
</dbReference>
<dbReference type="CDD" id="cd03225">
    <property type="entry name" value="ABC_cobalt_CbiO_domain1"/>
    <property type="match status" value="1"/>
</dbReference>
<comment type="function">
    <text evidence="9">Probably part of an ABC transporter complex. Responsible for energy coupling to the transport system.</text>
</comment>
<dbReference type="STRING" id="644295.Metev_1856"/>
<dbReference type="PANTHER" id="PTHR43553">
    <property type="entry name" value="HEAVY METAL TRANSPORTER"/>
    <property type="match status" value="1"/>
</dbReference>